<feature type="region of interest" description="Disordered" evidence="1">
    <location>
        <begin position="1"/>
        <end position="46"/>
    </location>
</feature>
<keyword evidence="3" id="KW-1185">Reference proteome</keyword>
<proteinExistence type="predicted"/>
<feature type="region of interest" description="Disordered" evidence="1">
    <location>
        <begin position="74"/>
        <end position="100"/>
    </location>
</feature>
<organism evidence="2 3">
    <name type="scientific">Actinoallomurus vinaceus</name>
    <dbReference type="NCBI Taxonomy" id="1080074"/>
    <lineage>
        <taxon>Bacteria</taxon>
        <taxon>Bacillati</taxon>
        <taxon>Actinomycetota</taxon>
        <taxon>Actinomycetes</taxon>
        <taxon>Streptosporangiales</taxon>
        <taxon>Thermomonosporaceae</taxon>
        <taxon>Actinoallomurus</taxon>
    </lineage>
</organism>
<evidence type="ECO:0000256" key="1">
    <source>
        <dbReference type="SAM" id="MobiDB-lite"/>
    </source>
</evidence>
<protein>
    <submittedName>
        <fullName evidence="2">Uncharacterized protein</fullName>
    </submittedName>
</protein>
<dbReference type="EMBL" id="BAABHK010000007">
    <property type="protein sequence ID" value="GAA4629562.1"/>
    <property type="molecule type" value="Genomic_DNA"/>
</dbReference>
<sequence length="100" mass="10297">MRGPFPQQQEQAALQEVPGFTDGPGHDTVGVRGAGRRPQVPAGPCHVHPRLIDAADTESDISITGSTHMIVITPTPAPRFRPASGGGGADEARPLAPGTT</sequence>
<reference evidence="3" key="1">
    <citation type="journal article" date="2019" name="Int. J. Syst. Evol. Microbiol.">
        <title>The Global Catalogue of Microorganisms (GCM) 10K type strain sequencing project: providing services to taxonomists for standard genome sequencing and annotation.</title>
        <authorList>
            <consortium name="The Broad Institute Genomics Platform"/>
            <consortium name="The Broad Institute Genome Sequencing Center for Infectious Disease"/>
            <person name="Wu L."/>
            <person name="Ma J."/>
        </authorList>
    </citation>
    <scope>NUCLEOTIDE SEQUENCE [LARGE SCALE GENOMIC DNA]</scope>
    <source>
        <strain evidence="3">JCM 17939</strain>
    </source>
</reference>
<dbReference type="Proteomes" id="UP001501442">
    <property type="component" value="Unassembled WGS sequence"/>
</dbReference>
<feature type="compositionally biased region" description="Polar residues" evidence="1">
    <location>
        <begin position="1"/>
        <end position="12"/>
    </location>
</feature>
<comment type="caution">
    <text evidence="2">The sequence shown here is derived from an EMBL/GenBank/DDBJ whole genome shotgun (WGS) entry which is preliminary data.</text>
</comment>
<accession>A0ABP8UES1</accession>
<gene>
    <name evidence="2" type="ORF">GCM10023196_051390</name>
</gene>
<evidence type="ECO:0000313" key="2">
    <source>
        <dbReference type="EMBL" id="GAA4629562.1"/>
    </source>
</evidence>
<name>A0ABP8UES1_9ACTN</name>
<evidence type="ECO:0000313" key="3">
    <source>
        <dbReference type="Proteomes" id="UP001501442"/>
    </source>
</evidence>